<dbReference type="PANTHER" id="PTHR21432">
    <property type="entry name" value="ACETYL-COA HYDROLASE-RELATED"/>
    <property type="match status" value="1"/>
</dbReference>
<dbReference type="PANTHER" id="PTHR21432:SF13">
    <property type="entry name" value="ACETYL-COA HYDROLASE"/>
    <property type="match status" value="1"/>
</dbReference>
<dbReference type="Gene3D" id="3.40.1080.20">
    <property type="entry name" value="Acetyl-CoA hydrolase/transferase C-terminal domain"/>
    <property type="match status" value="1"/>
</dbReference>
<proteinExistence type="inferred from homology"/>
<dbReference type="GO" id="GO:0008775">
    <property type="term" value="F:acetate CoA-transferase activity"/>
    <property type="evidence" value="ECO:0007669"/>
    <property type="project" value="InterPro"/>
</dbReference>
<dbReference type="WBParaSite" id="SVE_0748300.1">
    <property type="protein sequence ID" value="SVE_0748300.1"/>
    <property type="gene ID" value="SVE_0748300"/>
</dbReference>
<reference evidence="5" key="2">
    <citation type="submission" date="2015-08" db="UniProtKB">
        <authorList>
            <consortium name="WormBaseParasite"/>
        </authorList>
    </citation>
    <scope>IDENTIFICATION</scope>
</reference>
<reference evidence="4" key="1">
    <citation type="submission" date="2014-07" db="EMBL/GenBank/DDBJ databases">
        <authorList>
            <person name="Martin A.A"/>
            <person name="De Silva N."/>
        </authorList>
    </citation>
    <scope>NUCLEOTIDE SEQUENCE</scope>
</reference>
<evidence type="ECO:0000259" key="2">
    <source>
        <dbReference type="Pfam" id="PF02550"/>
    </source>
</evidence>
<dbReference type="STRING" id="75913.A0A0K0FF44"/>
<dbReference type="SUPFAM" id="SSF100950">
    <property type="entry name" value="NagB/RpiA/CoA transferase-like"/>
    <property type="match status" value="2"/>
</dbReference>
<keyword evidence="4" id="KW-1185">Reference proteome</keyword>
<dbReference type="GO" id="GO:0006083">
    <property type="term" value="P:acetate metabolic process"/>
    <property type="evidence" value="ECO:0007669"/>
    <property type="project" value="InterPro"/>
</dbReference>
<dbReference type="Proteomes" id="UP000035680">
    <property type="component" value="Unassembled WGS sequence"/>
</dbReference>
<dbReference type="InterPro" id="IPR046433">
    <property type="entry name" value="ActCoA_hydro"/>
</dbReference>
<evidence type="ECO:0000259" key="3">
    <source>
        <dbReference type="Pfam" id="PF13336"/>
    </source>
</evidence>
<evidence type="ECO:0000313" key="5">
    <source>
        <dbReference type="WBParaSite" id="SVE_0748300.1"/>
    </source>
</evidence>
<dbReference type="AlphaFoldDB" id="A0A0K0FF44"/>
<evidence type="ECO:0000313" key="4">
    <source>
        <dbReference type="Proteomes" id="UP000035680"/>
    </source>
</evidence>
<sequence length="472" mass="52702">MLNSRLLSRSFKRTFYNAQIPKGDLRVLNVPHGKFENSNYTTYDDAMRFIQNNMKLYSQAASLSPTPLWNALIKRIDSANLSGLEIQHIITMGNVPWLNENYYDKIRSNSLFLCKNIRKHVEMGKADYIPIFLSQMPQMFSQMKKKFDVSFVACSKPDRHGFVSISLSVDCTLGALRNSKHIIGLCSDQVPKIYGDSMIHASQFSALIEDDTYKPYEMSNAELDINGPEAKIGKIIAENLIDDGATLQLGIGAIPDFVCSYLKNHKDLGIHTELMCSGASELIESGVITGSRKHVNVGKHVTSFICGNRRFFDFVDENPNFVMKCASYTNNVEVVARQPKMTCINSGIEIDLTGQIVSESIGTKFYSGFGGQVDFITGSGMAYDNQGKAVIAMTSRTPKGKSKIVSTLTNGSGVVTTRAHVKYFVTEYGIANLFGKSARQRAYELIQISHPDDREELEKKAFERFRVMPSKD</sequence>
<dbReference type="Pfam" id="PF13336">
    <property type="entry name" value="AcetylCoA_hyd_C"/>
    <property type="match status" value="1"/>
</dbReference>
<dbReference type="GO" id="GO:0005739">
    <property type="term" value="C:mitochondrion"/>
    <property type="evidence" value="ECO:0007669"/>
    <property type="project" value="TreeGrafter"/>
</dbReference>
<dbReference type="Gene3D" id="3.30.750.70">
    <property type="entry name" value="4-hydroxybutyrate coenzyme like domains"/>
    <property type="match status" value="1"/>
</dbReference>
<organism evidence="4 5">
    <name type="scientific">Strongyloides venezuelensis</name>
    <name type="common">Threadworm</name>
    <dbReference type="NCBI Taxonomy" id="75913"/>
    <lineage>
        <taxon>Eukaryota</taxon>
        <taxon>Metazoa</taxon>
        <taxon>Ecdysozoa</taxon>
        <taxon>Nematoda</taxon>
        <taxon>Chromadorea</taxon>
        <taxon>Rhabditida</taxon>
        <taxon>Tylenchina</taxon>
        <taxon>Panagrolaimomorpha</taxon>
        <taxon>Strongyloidoidea</taxon>
        <taxon>Strongyloididae</taxon>
        <taxon>Strongyloides</taxon>
    </lineage>
</organism>
<dbReference type="InterPro" id="IPR038460">
    <property type="entry name" value="AcetylCoA_hyd_C_sf"/>
</dbReference>
<comment type="similarity">
    <text evidence="1">Belongs to the acetyl-CoA hydrolase/transferase family.</text>
</comment>
<dbReference type="Pfam" id="PF02550">
    <property type="entry name" value="AcetylCoA_hydro"/>
    <property type="match status" value="1"/>
</dbReference>
<protein>
    <submittedName>
        <fullName evidence="5">Acetyl-CoA hydrolase</fullName>
    </submittedName>
</protein>
<feature type="domain" description="Acetyl-CoA hydrolase/transferase N-terminal" evidence="2">
    <location>
        <begin position="86"/>
        <end position="211"/>
    </location>
</feature>
<accession>A0A0K0FF44</accession>
<feature type="domain" description="Acetyl-CoA hydrolase/transferase C-terminal" evidence="3">
    <location>
        <begin position="307"/>
        <end position="461"/>
    </location>
</feature>
<dbReference type="InterPro" id="IPR037171">
    <property type="entry name" value="NagB/RpiA_transferase-like"/>
</dbReference>
<dbReference type="InterPro" id="IPR003702">
    <property type="entry name" value="ActCoA_hydro_N"/>
</dbReference>
<name>A0A0K0FF44_STRVS</name>
<evidence type="ECO:0000256" key="1">
    <source>
        <dbReference type="ARBA" id="ARBA00009632"/>
    </source>
</evidence>
<dbReference type="InterPro" id="IPR026888">
    <property type="entry name" value="AcetylCoA_hyd_C"/>
</dbReference>
<dbReference type="Gene3D" id="3.40.1080.10">
    <property type="entry name" value="Glutaconate Coenzyme A-transferase"/>
    <property type="match status" value="1"/>
</dbReference>